<dbReference type="EMBL" id="PIPO01000003">
    <property type="protein sequence ID" value="RUO33054.1"/>
    <property type="molecule type" value="Genomic_DNA"/>
</dbReference>
<dbReference type="RefSeq" id="WP_126798791.1">
    <property type="nucleotide sequence ID" value="NZ_PIPO01000003.1"/>
</dbReference>
<keyword evidence="4" id="KW-1185">Reference proteome</keyword>
<feature type="signal peptide" evidence="1">
    <location>
        <begin position="1"/>
        <end position="18"/>
    </location>
</feature>
<proteinExistence type="predicted"/>
<organism evidence="3 4">
    <name type="scientific">Aliidiomarina soli</name>
    <dbReference type="NCBI Taxonomy" id="1928574"/>
    <lineage>
        <taxon>Bacteria</taxon>
        <taxon>Pseudomonadati</taxon>
        <taxon>Pseudomonadota</taxon>
        <taxon>Gammaproteobacteria</taxon>
        <taxon>Alteromonadales</taxon>
        <taxon>Idiomarinaceae</taxon>
        <taxon>Aliidiomarina</taxon>
    </lineage>
</organism>
<dbReference type="PROSITE" id="PS51257">
    <property type="entry name" value="PROKAR_LIPOPROTEIN"/>
    <property type="match status" value="1"/>
</dbReference>
<dbReference type="AlphaFoldDB" id="A0A432WH04"/>
<evidence type="ECO:0000313" key="3">
    <source>
        <dbReference type="EMBL" id="RUO33054.1"/>
    </source>
</evidence>
<reference evidence="3 4" key="1">
    <citation type="journal article" date="2011" name="Front. Microbiol.">
        <title>Genomic signatures of strain selection and enhancement in Bacillus atrophaeus var. globigii, a historical biowarfare simulant.</title>
        <authorList>
            <person name="Gibbons H.S."/>
            <person name="Broomall S.M."/>
            <person name="McNew L.A."/>
            <person name="Daligault H."/>
            <person name="Chapman C."/>
            <person name="Bruce D."/>
            <person name="Karavis M."/>
            <person name="Krepps M."/>
            <person name="McGregor P.A."/>
            <person name="Hong C."/>
            <person name="Park K.H."/>
            <person name="Akmal A."/>
            <person name="Feldman A."/>
            <person name="Lin J.S."/>
            <person name="Chang W.E."/>
            <person name="Higgs B.W."/>
            <person name="Demirev P."/>
            <person name="Lindquist J."/>
            <person name="Liem A."/>
            <person name="Fochler E."/>
            <person name="Read T.D."/>
            <person name="Tapia R."/>
            <person name="Johnson S."/>
            <person name="Bishop-Lilly K.A."/>
            <person name="Detter C."/>
            <person name="Han C."/>
            <person name="Sozhamannan S."/>
            <person name="Rosenzweig C.N."/>
            <person name="Skowronski E.W."/>
        </authorList>
    </citation>
    <scope>NUCLEOTIDE SEQUENCE [LARGE SCALE GENOMIC DNA]</scope>
    <source>
        <strain evidence="3 4">Y4G10-17</strain>
    </source>
</reference>
<dbReference type="InterPro" id="IPR025485">
    <property type="entry name" value="DUF4377"/>
</dbReference>
<comment type="caution">
    <text evidence="3">The sequence shown here is derived from an EMBL/GenBank/DDBJ whole genome shotgun (WGS) entry which is preliminary data.</text>
</comment>
<evidence type="ECO:0000259" key="2">
    <source>
        <dbReference type="Pfam" id="PF14302"/>
    </source>
</evidence>
<dbReference type="Pfam" id="PF14302">
    <property type="entry name" value="DUF4377"/>
    <property type="match status" value="1"/>
</dbReference>
<gene>
    <name evidence="3" type="ORF">CWE14_07390</name>
</gene>
<evidence type="ECO:0000313" key="4">
    <source>
        <dbReference type="Proteomes" id="UP000287823"/>
    </source>
</evidence>
<protein>
    <recommendedName>
        <fullName evidence="2">DUF4377 domain-containing protein</fullName>
    </recommendedName>
</protein>
<evidence type="ECO:0000256" key="1">
    <source>
        <dbReference type="SAM" id="SignalP"/>
    </source>
</evidence>
<name>A0A432WH04_9GAMM</name>
<sequence>MLKPQLSLILKVSSLTLAVLLTGCNSSDEKGDTYTREVVVIDGQPAIFNGAFFTSLGYSIERESGQQTTAPWIEDFTFRWGYQVTARIEVVTYAEPPEDGPMHEYRLLEILDSSEDEVGTVYSFDGVFLRNDNTFQIDEDNEGYYLFLDESFVCAQNINCDQLVDMSNDGGTISLEFEYLGQSDDRPTAVMLTDWN</sequence>
<feature type="chain" id="PRO_5019539050" description="DUF4377 domain-containing protein" evidence="1">
    <location>
        <begin position="19"/>
        <end position="196"/>
    </location>
</feature>
<feature type="domain" description="DUF4377" evidence="2">
    <location>
        <begin position="73"/>
        <end position="112"/>
    </location>
</feature>
<accession>A0A432WH04</accession>
<dbReference type="Proteomes" id="UP000287823">
    <property type="component" value="Unassembled WGS sequence"/>
</dbReference>
<keyword evidence="1" id="KW-0732">Signal</keyword>